<protein>
    <submittedName>
        <fullName evidence="1">Uncharacterized protein</fullName>
    </submittedName>
</protein>
<accession>A0A0J7AX70</accession>
<dbReference type="EMBL" id="DS028093">
    <property type="protein sequence ID" value="KMP01982.1"/>
    <property type="molecule type" value="Genomic_DNA"/>
</dbReference>
<evidence type="ECO:0000313" key="2">
    <source>
        <dbReference type="Proteomes" id="UP000054565"/>
    </source>
</evidence>
<proteinExistence type="predicted"/>
<name>A0A0J7AX70_COCIT</name>
<evidence type="ECO:0000313" key="1">
    <source>
        <dbReference type="EMBL" id="KMP01982.1"/>
    </source>
</evidence>
<gene>
    <name evidence="1" type="ORF">CIRG_02121</name>
</gene>
<organism evidence="1 2">
    <name type="scientific">Coccidioides immitis RMSCC 2394</name>
    <dbReference type="NCBI Taxonomy" id="404692"/>
    <lineage>
        <taxon>Eukaryota</taxon>
        <taxon>Fungi</taxon>
        <taxon>Dikarya</taxon>
        <taxon>Ascomycota</taxon>
        <taxon>Pezizomycotina</taxon>
        <taxon>Eurotiomycetes</taxon>
        <taxon>Eurotiomycetidae</taxon>
        <taxon>Onygenales</taxon>
        <taxon>Onygenaceae</taxon>
        <taxon>Coccidioides</taxon>
    </lineage>
</organism>
<dbReference type="AlphaFoldDB" id="A0A0J7AX70"/>
<dbReference type="Proteomes" id="UP000054565">
    <property type="component" value="Unassembled WGS sequence"/>
</dbReference>
<reference evidence="2" key="1">
    <citation type="journal article" date="2010" name="Genome Res.">
        <title>Population genomic sequencing of Coccidioides fungi reveals recent hybridization and transposon control.</title>
        <authorList>
            <person name="Neafsey D.E."/>
            <person name="Barker B.M."/>
            <person name="Sharpton T.J."/>
            <person name="Stajich J.E."/>
            <person name="Park D.J."/>
            <person name="Whiston E."/>
            <person name="Hung C.-Y."/>
            <person name="McMahan C."/>
            <person name="White J."/>
            <person name="Sykes S."/>
            <person name="Heiman D."/>
            <person name="Young S."/>
            <person name="Zeng Q."/>
            <person name="Abouelleil A."/>
            <person name="Aftuck L."/>
            <person name="Bessette D."/>
            <person name="Brown A."/>
            <person name="FitzGerald M."/>
            <person name="Lui A."/>
            <person name="Macdonald J.P."/>
            <person name="Priest M."/>
            <person name="Orbach M.J."/>
            <person name="Galgiani J.N."/>
            <person name="Kirkland T.N."/>
            <person name="Cole G.T."/>
            <person name="Birren B.W."/>
            <person name="Henn M.R."/>
            <person name="Taylor J.W."/>
            <person name="Rounsley S.D."/>
        </authorList>
    </citation>
    <scope>NUCLEOTIDE SEQUENCE [LARGE SCALE GENOMIC DNA]</scope>
    <source>
        <strain evidence="2">RMSCC 2394</strain>
    </source>
</reference>
<sequence>MPVLGFVLNIPHVPPPSHDHQGNIHVWRHILCIRLEKPAQLTADSSSTWRLCRTCNNAHAGGILRPAVLRASCLVRLWNGMVTPVSGRKPAVSHVNTSSS</sequence>